<dbReference type="GO" id="GO:0046872">
    <property type="term" value="F:metal ion binding"/>
    <property type="evidence" value="ECO:0007669"/>
    <property type="project" value="UniProtKB-KW"/>
</dbReference>
<dbReference type="InterPro" id="IPR018228">
    <property type="entry name" value="DNase_TatD-rel_CS"/>
</dbReference>
<dbReference type="InterPro" id="IPR015991">
    <property type="entry name" value="TatD/YcfH-like"/>
</dbReference>
<dbReference type="InterPro" id="IPR032466">
    <property type="entry name" value="Metal_Hydrolase"/>
</dbReference>
<comment type="similarity">
    <text evidence="1">Belongs to the metallo-dependent hydrolases superfamily. TatD-type hydrolase family.</text>
</comment>
<organism evidence="5 6">
    <name type="scientific">Legionella drozanskii LLAP-1</name>
    <dbReference type="NCBI Taxonomy" id="1212489"/>
    <lineage>
        <taxon>Bacteria</taxon>
        <taxon>Pseudomonadati</taxon>
        <taxon>Pseudomonadota</taxon>
        <taxon>Gammaproteobacteria</taxon>
        <taxon>Legionellales</taxon>
        <taxon>Legionellaceae</taxon>
        <taxon>Legionella</taxon>
    </lineage>
</organism>
<evidence type="ECO:0000256" key="1">
    <source>
        <dbReference type="ARBA" id="ARBA00009275"/>
    </source>
</evidence>
<dbReference type="InterPro" id="IPR001130">
    <property type="entry name" value="TatD-like"/>
</dbReference>
<feature type="binding site" evidence="4">
    <location>
        <position position="31"/>
    </location>
    <ligand>
        <name>a divalent metal cation</name>
        <dbReference type="ChEBI" id="CHEBI:60240"/>
        <label>1</label>
    </ligand>
</feature>
<dbReference type="GO" id="GO:0016788">
    <property type="term" value="F:hydrolase activity, acting on ester bonds"/>
    <property type="evidence" value="ECO:0007669"/>
    <property type="project" value="InterPro"/>
</dbReference>
<feature type="binding site" evidence="4">
    <location>
        <position position="29"/>
    </location>
    <ligand>
        <name>a divalent metal cation</name>
        <dbReference type="ChEBI" id="CHEBI:60240"/>
        <label>1</label>
    </ligand>
</feature>
<dbReference type="NCBIfam" id="TIGR00010">
    <property type="entry name" value="YchF/TatD family DNA exonuclease"/>
    <property type="match status" value="1"/>
</dbReference>
<dbReference type="EMBL" id="LNXY01000008">
    <property type="protein sequence ID" value="KTC89232.1"/>
    <property type="molecule type" value="Genomic_DNA"/>
</dbReference>
<dbReference type="STRING" id="1212489.Ldro_0721"/>
<dbReference type="PANTHER" id="PTHR46124:SF2">
    <property type="entry name" value="D-AMINOACYL-TRNA DEACYLASE"/>
    <property type="match status" value="1"/>
</dbReference>
<dbReference type="Proteomes" id="UP000054736">
    <property type="component" value="Unassembled WGS sequence"/>
</dbReference>
<dbReference type="Pfam" id="PF01026">
    <property type="entry name" value="TatD_DNase"/>
    <property type="match status" value="1"/>
</dbReference>
<keyword evidence="6" id="KW-1185">Reference proteome</keyword>
<evidence type="ECO:0000256" key="3">
    <source>
        <dbReference type="ARBA" id="ARBA00022801"/>
    </source>
</evidence>
<dbReference type="PATRIC" id="fig|1212489.4.peg.750"/>
<accession>A0A0W0T0W1</accession>
<dbReference type="GO" id="GO:0004536">
    <property type="term" value="F:DNA nuclease activity"/>
    <property type="evidence" value="ECO:0007669"/>
    <property type="project" value="InterPro"/>
</dbReference>
<feature type="binding site" evidence="4">
    <location>
        <position position="117"/>
    </location>
    <ligand>
        <name>a divalent metal cation</name>
        <dbReference type="ChEBI" id="CHEBI:60240"/>
        <label>1</label>
    </ligand>
</feature>
<feature type="binding site" evidence="4">
    <location>
        <position position="230"/>
    </location>
    <ligand>
        <name>a divalent metal cation</name>
        <dbReference type="ChEBI" id="CHEBI:60240"/>
        <label>1</label>
    </ligand>
</feature>
<dbReference type="Gene3D" id="3.20.20.140">
    <property type="entry name" value="Metal-dependent hydrolases"/>
    <property type="match status" value="1"/>
</dbReference>
<dbReference type="SUPFAM" id="SSF51556">
    <property type="entry name" value="Metallo-dependent hydrolases"/>
    <property type="match status" value="1"/>
</dbReference>
<evidence type="ECO:0000256" key="2">
    <source>
        <dbReference type="ARBA" id="ARBA00022723"/>
    </source>
</evidence>
<dbReference type="PROSITE" id="PS01090">
    <property type="entry name" value="TATD_2"/>
    <property type="match status" value="1"/>
</dbReference>
<dbReference type="PIRSF" id="PIRSF005902">
    <property type="entry name" value="DNase_TatD"/>
    <property type="match status" value="1"/>
</dbReference>
<protein>
    <submittedName>
        <fullName evidence="5">Deoxyribonuclease belonging to the TatD DNAse family protein</fullName>
    </submittedName>
</protein>
<dbReference type="PROSITE" id="PS01137">
    <property type="entry name" value="TATD_1"/>
    <property type="match status" value="1"/>
</dbReference>
<feature type="binding site" evidence="4">
    <location>
        <position position="155"/>
    </location>
    <ligand>
        <name>a divalent metal cation</name>
        <dbReference type="ChEBI" id="CHEBI:60240"/>
        <label>2</label>
    </ligand>
</feature>
<dbReference type="CDD" id="cd01310">
    <property type="entry name" value="TatD_DNAse"/>
    <property type="match status" value="1"/>
</dbReference>
<evidence type="ECO:0000313" key="5">
    <source>
        <dbReference type="EMBL" id="KTC89232.1"/>
    </source>
</evidence>
<dbReference type="GO" id="GO:0005829">
    <property type="term" value="C:cytosol"/>
    <property type="evidence" value="ECO:0007669"/>
    <property type="project" value="TreeGrafter"/>
</dbReference>
<sequence length="285" mass="32251">MLSFANLRPRAKIFLVPLIDFNIMLVDSHCHLNFIDLTEFDNDLEKVLVKAKENGVEHFLCVCVELGDYPVLCQLADNHPEISISVGLHPNSEIDKEPSAATLVNLAKHPDCIAIGETGLDYYRTETEIAQEHQRQRFRAHIQASLTTAKPLIIHTRQAADDTLRLMEEENAQEVGGVMHCFAEDWAIAKRALDLNFYISLSGIVSFKNATALHEVAKKIPKDRLLIETDSPYLAPVPFRGKQNHPALVKYVAIALSELRQTSYEEIAQQTTENFYRCFKVPKRV</sequence>
<comment type="caution">
    <text evidence="5">The sequence shown here is derived from an EMBL/GenBank/DDBJ whole genome shotgun (WGS) entry which is preliminary data.</text>
</comment>
<keyword evidence="2 4" id="KW-0479">Metal-binding</keyword>
<evidence type="ECO:0000256" key="4">
    <source>
        <dbReference type="PIRSR" id="PIRSR005902-1"/>
    </source>
</evidence>
<gene>
    <name evidence="5" type="primary">lidH</name>
    <name evidence="5" type="ORF">Ldro_0721</name>
</gene>
<evidence type="ECO:0000313" key="6">
    <source>
        <dbReference type="Proteomes" id="UP000054736"/>
    </source>
</evidence>
<dbReference type="FunFam" id="3.20.20.140:FF:000005">
    <property type="entry name" value="TatD family hydrolase"/>
    <property type="match status" value="1"/>
</dbReference>
<dbReference type="PANTHER" id="PTHR46124">
    <property type="entry name" value="D-AMINOACYL-TRNA DEACYLASE"/>
    <property type="match status" value="1"/>
</dbReference>
<keyword evidence="3" id="KW-0378">Hydrolase</keyword>
<dbReference type="PROSITE" id="PS01091">
    <property type="entry name" value="TATD_3"/>
    <property type="match status" value="1"/>
</dbReference>
<name>A0A0W0T0W1_9GAMM</name>
<reference evidence="5 6" key="1">
    <citation type="submission" date="2015-11" db="EMBL/GenBank/DDBJ databases">
        <title>Genomic analysis of 38 Legionella species identifies large and diverse effector repertoires.</title>
        <authorList>
            <person name="Burstein D."/>
            <person name="Amaro F."/>
            <person name="Zusman T."/>
            <person name="Lifshitz Z."/>
            <person name="Cohen O."/>
            <person name="Gilbert J.A."/>
            <person name="Pupko T."/>
            <person name="Shuman H.A."/>
            <person name="Segal G."/>
        </authorList>
    </citation>
    <scope>NUCLEOTIDE SEQUENCE [LARGE SCALE GENOMIC DNA]</scope>
    <source>
        <strain evidence="5 6">ATCC 700990</strain>
    </source>
</reference>
<dbReference type="AlphaFoldDB" id="A0A0W0T0W1"/>
<proteinExistence type="inferred from homology"/>
<feature type="binding site" evidence="4">
    <location>
        <position position="180"/>
    </location>
    <ligand>
        <name>a divalent metal cation</name>
        <dbReference type="ChEBI" id="CHEBI:60240"/>
        <label>2</label>
    </ligand>
</feature>